<evidence type="ECO:0000313" key="2">
    <source>
        <dbReference type="EMBL" id="MBP3961790.1"/>
    </source>
</evidence>
<proteinExistence type="predicted"/>
<evidence type="ECO:0000256" key="1">
    <source>
        <dbReference type="SAM" id="SignalP"/>
    </source>
</evidence>
<feature type="signal peptide" evidence="1">
    <location>
        <begin position="1"/>
        <end position="19"/>
    </location>
</feature>
<evidence type="ECO:0000313" key="4">
    <source>
        <dbReference type="Proteomes" id="UP000673394"/>
    </source>
</evidence>
<accession>A0ABS5CC47</accession>
<dbReference type="SUPFAM" id="SSF69360">
    <property type="entry name" value="Cell wall binding repeat"/>
    <property type="match status" value="2"/>
</dbReference>
<feature type="chain" id="PRO_5045032128" evidence="1">
    <location>
        <begin position="20"/>
        <end position="362"/>
    </location>
</feature>
<gene>
    <name evidence="2" type="ORF">I8J30_03635</name>
    <name evidence="3" type="ORF">I8J30_12560</name>
</gene>
<dbReference type="Proteomes" id="UP000673394">
    <property type="component" value="Unassembled WGS sequence"/>
</dbReference>
<keyword evidence="1" id="KW-0732">Signal</keyword>
<dbReference type="PANTHER" id="PTHR37841">
    <property type="entry name" value="GLR2918 PROTEIN"/>
    <property type="match status" value="1"/>
</dbReference>
<dbReference type="InterPro" id="IPR032774">
    <property type="entry name" value="WG_beta_rep"/>
</dbReference>
<dbReference type="EMBL" id="JAGKSP010000004">
    <property type="protein sequence ID" value="MBP3963539.1"/>
    <property type="molecule type" value="Genomic_DNA"/>
</dbReference>
<name>A0ABS5CC47_9BACL</name>
<dbReference type="RefSeq" id="WP_210655442.1">
    <property type="nucleotide sequence ID" value="NZ_JAGKSP010000001.1"/>
</dbReference>
<dbReference type="Pfam" id="PF14903">
    <property type="entry name" value="WG_beta_rep"/>
    <property type="match status" value="5"/>
</dbReference>
<organism evidence="3 4">
    <name type="scientific">Paenibacillus lignilyticus</name>
    <dbReference type="NCBI Taxonomy" id="1172615"/>
    <lineage>
        <taxon>Bacteria</taxon>
        <taxon>Bacillati</taxon>
        <taxon>Bacillota</taxon>
        <taxon>Bacilli</taxon>
        <taxon>Bacillales</taxon>
        <taxon>Paenibacillaceae</taxon>
        <taxon>Paenibacillus</taxon>
    </lineage>
</organism>
<comment type="caution">
    <text evidence="3">The sequence shown here is derived from an EMBL/GenBank/DDBJ whole genome shotgun (WGS) entry which is preliminary data.</text>
</comment>
<dbReference type="EMBL" id="JAGKSP010000001">
    <property type="protein sequence ID" value="MBP3961790.1"/>
    <property type="molecule type" value="Genomic_DNA"/>
</dbReference>
<protein>
    <submittedName>
        <fullName evidence="3">WG repeat-containing protein</fullName>
    </submittedName>
</protein>
<reference evidence="3 4" key="1">
    <citation type="submission" date="2021-04" db="EMBL/GenBank/DDBJ databases">
        <title>Paenibacillus sp. DLE-14 whole genome sequence.</title>
        <authorList>
            <person name="Ham Y.J."/>
        </authorList>
    </citation>
    <scope>NUCLEOTIDE SEQUENCE [LARGE SCALE GENOMIC DNA]</scope>
    <source>
        <strain evidence="3 4">DLE-14</strain>
    </source>
</reference>
<dbReference type="PANTHER" id="PTHR37841:SF1">
    <property type="entry name" value="DUF3298 DOMAIN-CONTAINING PROTEIN"/>
    <property type="match status" value="1"/>
</dbReference>
<evidence type="ECO:0000313" key="3">
    <source>
        <dbReference type="EMBL" id="MBP3963539.1"/>
    </source>
</evidence>
<keyword evidence="4" id="KW-1185">Reference proteome</keyword>
<sequence>MLKRVAAIAAMMLAMTGFAWLGHGQAEVSVAGKPIAAEQKPAVERLYRVELDGKYGLINSKGEPVVAPIYDGIWYDSKPGNSYVITNLAEKKVTYYTLAGDKLFDCAMNSCGLMYDRLTIYTEKIQGTNGKTELRYGYKDSQGQIAIRPIYVKAFNFSEGLARVNLGKATGFIDTKGQLVIPYQFSYTADFAEGMAAVKLALNGKFGYINTSGKLVVSPRFTHAESFSDGAAVVYENGKYGYIDKTGKYILKPQFSMAQPFSEGLAFVERNGVTFYINKKGQKMIQNIKAGGTFSGGLAPASTGQKYGFINTSGKFVIKVQFEWAASFIGELAEVYINVPDSRDYIRGYMNRSGTIVWPPQQ</sequence>